<protein>
    <recommendedName>
        <fullName evidence="9">C2H2-type domain-containing protein</fullName>
    </recommendedName>
</protein>
<dbReference type="PANTHER" id="PTHR16515:SF35">
    <property type="entry name" value="FEZ FAMILY ZINC FINGER PROTEIN 2"/>
    <property type="match status" value="1"/>
</dbReference>
<comment type="subcellular location">
    <subcellularLocation>
        <location evidence="1">Nucleus</location>
    </subcellularLocation>
</comment>
<reference evidence="10" key="1">
    <citation type="submission" date="2021-01" db="UniProtKB">
        <authorList>
            <consortium name="EnsemblMetazoa"/>
        </authorList>
    </citation>
    <scope>IDENTIFICATION</scope>
</reference>
<feature type="domain" description="C2H2-type" evidence="9">
    <location>
        <begin position="201"/>
        <end position="228"/>
    </location>
</feature>
<dbReference type="GeneID" id="136809238"/>
<keyword evidence="11" id="KW-1185">Reference proteome</keyword>
<dbReference type="FunFam" id="3.30.160.60:FF:000065">
    <property type="entry name" value="B-cell CLL/lymphoma 6, member B"/>
    <property type="match status" value="1"/>
</dbReference>
<evidence type="ECO:0000256" key="1">
    <source>
        <dbReference type="ARBA" id="ARBA00004123"/>
    </source>
</evidence>
<dbReference type="GO" id="GO:0010468">
    <property type="term" value="P:regulation of gene expression"/>
    <property type="evidence" value="ECO:0007669"/>
    <property type="project" value="TreeGrafter"/>
</dbReference>
<dbReference type="FunFam" id="3.30.160.60:FF:000870">
    <property type="entry name" value="zinc finger protein 197 isoform X1"/>
    <property type="match status" value="1"/>
</dbReference>
<feature type="region of interest" description="Disordered" evidence="8">
    <location>
        <begin position="144"/>
        <end position="169"/>
    </location>
</feature>
<dbReference type="InterPro" id="IPR013087">
    <property type="entry name" value="Znf_C2H2_type"/>
</dbReference>
<dbReference type="RefSeq" id="XP_066921857.1">
    <property type="nucleotide sequence ID" value="XM_067065756.1"/>
</dbReference>
<dbReference type="OrthoDB" id="5062908at2759"/>
<feature type="domain" description="C2H2-type" evidence="9">
    <location>
        <begin position="285"/>
        <end position="312"/>
    </location>
</feature>
<dbReference type="SMART" id="SM00355">
    <property type="entry name" value="ZnF_C2H2"/>
    <property type="match status" value="6"/>
</dbReference>
<keyword evidence="5" id="KW-0862">Zinc</keyword>
<feature type="compositionally biased region" description="Polar residues" evidence="8">
    <location>
        <begin position="105"/>
        <end position="117"/>
    </location>
</feature>
<dbReference type="PROSITE" id="PS00028">
    <property type="entry name" value="ZINC_FINGER_C2H2_1"/>
    <property type="match status" value="6"/>
</dbReference>
<evidence type="ECO:0000313" key="11">
    <source>
        <dbReference type="Proteomes" id="UP000594262"/>
    </source>
</evidence>
<dbReference type="SUPFAM" id="SSF57667">
    <property type="entry name" value="beta-beta-alpha zinc fingers"/>
    <property type="match status" value="3"/>
</dbReference>
<dbReference type="GO" id="GO:0008270">
    <property type="term" value="F:zinc ion binding"/>
    <property type="evidence" value="ECO:0007669"/>
    <property type="project" value="UniProtKB-KW"/>
</dbReference>
<keyword evidence="3" id="KW-0677">Repeat</keyword>
<dbReference type="InterPro" id="IPR050331">
    <property type="entry name" value="Zinc_finger"/>
</dbReference>
<dbReference type="FunFam" id="3.30.160.60:FF:000251">
    <property type="entry name" value="FEZ family zinc finger 2"/>
    <property type="match status" value="1"/>
</dbReference>
<evidence type="ECO:0000256" key="2">
    <source>
        <dbReference type="ARBA" id="ARBA00022723"/>
    </source>
</evidence>
<dbReference type="FunFam" id="3.30.160.60:FF:000103">
    <property type="entry name" value="FEZ family zinc finger 1"/>
    <property type="match status" value="1"/>
</dbReference>
<feature type="domain" description="C2H2-type" evidence="9">
    <location>
        <begin position="173"/>
        <end position="200"/>
    </location>
</feature>
<feature type="region of interest" description="Disordered" evidence="8">
    <location>
        <begin position="102"/>
        <end position="129"/>
    </location>
</feature>
<dbReference type="InterPro" id="IPR036236">
    <property type="entry name" value="Znf_C2H2_sf"/>
</dbReference>
<proteinExistence type="predicted"/>
<keyword evidence="4 7" id="KW-0863">Zinc-finger</keyword>
<evidence type="ECO:0000256" key="6">
    <source>
        <dbReference type="ARBA" id="ARBA00023242"/>
    </source>
</evidence>
<evidence type="ECO:0000259" key="9">
    <source>
        <dbReference type="PROSITE" id="PS50157"/>
    </source>
</evidence>
<evidence type="ECO:0000313" key="10">
    <source>
        <dbReference type="EnsemblMetazoa" id="CLYHEMP021880.1"/>
    </source>
</evidence>
<accession>A0A7M5XES1</accession>
<dbReference type="EnsemblMetazoa" id="CLYHEMT021880.1">
    <property type="protein sequence ID" value="CLYHEMP021880.1"/>
    <property type="gene ID" value="CLYHEMG021880"/>
</dbReference>
<feature type="domain" description="C2H2-type" evidence="9">
    <location>
        <begin position="313"/>
        <end position="341"/>
    </location>
</feature>
<dbReference type="FunFam" id="3.30.160.60:FF:000164">
    <property type="entry name" value="Fez family zinc finger protein 2"/>
    <property type="match status" value="1"/>
</dbReference>
<organism evidence="10 11">
    <name type="scientific">Clytia hemisphaerica</name>
    <dbReference type="NCBI Taxonomy" id="252671"/>
    <lineage>
        <taxon>Eukaryota</taxon>
        <taxon>Metazoa</taxon>
        <taxon>Cnidaria</taxon>
        <taxon>Hydrozoa</taxon>
        <taxon>Hydroidolina</taxon>
        <taxon>Leptothecata</taxon>
        <taxon>Obeliida</taxon>
        <taxon>Clytiidae</taxon>
        <taxon>Clytia</taxon>
    </lineage>
</organism>
<keyword evidence="6" id="KW-0539">Nucleus</keyword>
<dbReference type="AlphaFoldDB" id="A0A7M5XES1"/>
<dbReference type="Gene3D" id="3.30.160.60">
    <property type="entry name" value="Classic Zinc Finger"/>
    <property type="match status" value="6"/>
</dbReference>
<dbReference type="PANTHER" id="PTHR16515">
    <property type="entry name" value="PR DOMAIN ZINC FINGER PROTEIN"/>
    <property type="match status" value="1"/>
</dbReference>
<keyword evidence="2" id="KW-0479">Metal-binding</keyword>
<dbReference type="Pfam" id="PF00096">
    <property type="entry name" value="zf-C2H2"/>
    <property type="match status" value="5"/>
</dbReference>
<feature type="domain" description="C2H2-type" evidence="9">
    <location>
        <begin position="257"/>
        <end position="284"/>
    </location>
</feature>
<evidence type="ECO:0000256" key="8">
    <source>
        <dbReference type="SAM" id="MobiDB-lite"/>
    </source>
</evidence>
<dbReference type="Pfam" id="PF13912">
    <property type="entry name" value="zf-C2H2_6"/>
    <property type="match status" value="1"/>
</dbReference>
<dbReference type="GO" id="GO:0005634">
    <property type="term" value="C:nucleus"/>
    <property type="evidence" value="ECO:0007669"/>
    <property type="project" value="UniProtKB-SubCell"/>
</dbReference>
<name>A0A7M5XES1_9CNID</name>
<evidence type="ECO:0000256" key="5">
    <source>
        <dbReference type="ARBA" id="ARBA00022833"/>
    </source>
</evidence>
<feature type="domain" description="C2H2-type" evidence="9">
    <location>
        <begin position="229"/>
        <end position="256"/>
    </location>
</feature>
<sequence>MPRSFLIKKPPKIHYKGYTDITEDEETAYYSPLSPTYPKQASSSSSTLESNLQALQKANELLKNSLTSLPRKDFIFQKVLAESQCNTMQILTSLECNDEPIIPSPTDTYSSNSSAVSSEPDIQLHGNNQSLTDKEKEISYWLHTSRKEHHSQTDQKKITKSRSSSTSDPTKVFPCHICGKVFNAHYNLTRHLPVHTGARPFKCKICGKGFRQASTLCRHKIIHTQERPHKCQECGKSFNRSSTLNTHMRIHLGYKPFICTICNKGFHQKGNYKNHLLTHSQVKPYKCTICSKSFHQVYNLTFHMYTHNDKKPYYCQFCQKGFCRNFDLKKHIRKIHSKDLPVMKAPVIIGDQPRVMEICT</sequence>
<dbReference type="Proteomes" id="UP000594262">
    <property type="component" value="Unplaced"/>
</dbReference>
<dbReference type="PROSITE" id="PS50157">
    <property type="entry name" value="ZINC_FINGER_C2H2_2"/>
    <property type="match status" value="6"/>
</dbReference>
<evidence type="ECO:0000256" key="4">
    <source>
        <dbReference type="ARBA" id="ARBA00022771"/>
    </source>
</evidence>
<evidence type="ECO:0000256" key="3">
    <source>
        <dbReference type="ARBA" id="ARBA00022737"/>
    </source>
</evidence>
<evidence type="ECO:0000256" key="7">
    <source>
        <dbReference type="PROSITE-ProRule" id="PRU00042"/>
    </source>
</evidence>